<dbReference type="Pfam" id="PF01610">
    <property type="entry name" value="DDE_Tnp_ISL3"/>
    <property type="match status" value="1"/>
</dbReference>
<keyword evidence="3" id="KW-1185">Reference proteome</keyword>
<sequence>MFLTTGLTNARTEGTNRLIKQVKRAACGFRNRDNYRRRVRSHCTRRTRRFSARKLTAPA</sequence>
<name>A0A848DKG4_9PSEU</name>
<protein>
    <submittedName>
        <fullName evidence="2">Transposase</fullName>
    </submittedName>
</protein>
<dbReference type="EMBL" id="JAAXKZ010000051">
    <property type="protein sequence ID" value="NMH92914.1"/>
    <property type="molecule type" value="Genomic_DNA"/>
</dbReference>
<proteinExistence type="predicted"/>
<gene>
    <name evidence="2" type="ORF">HF519_15310</name>
</gene>
<dbReference type="Proteomes" id="UP000586918">
    <property type="component" value="Unassembled WGS sequence"/>
</dbReference>
<evidence type="ECO:0000313" key="2">
    <source>
        <dbReference type="EMBL" id="NMH92914.1"/>
    </source>
</evidence>
<evidence type="ECO:0000259" key="1">
    <source>
        <dbReference type="Pfam" id="PF01610"/>
    </source>
</evidence>
<accession>A0A848DKG4</accession>
<organism evidence="2 3">
    <name type="scientific">Pseudonocardia bannensis</name>
    <dbReference type="NCBI Taxonomy" id="630973"/>
    <lineage>
        <taxon>Bacteria</taxon>
        <taxon>Bacillati</taxon>
        <taxon>Actinomycetota</taxon>
        <taxon>Actinomycetes</taxon>
        <taxon>Pseudonocardiales</taxon>
        <taxon>Pseudonocardiaceae</taxon>
        <taxon>Pseudonocardia</taxon>
    </lineage>
</organism>
<dbReference type="InterPro" id="IPR002560">
    <property type="entry name" value="Transposase_DDE"/>
</dbReference>
<dbReference type="AlphaFoldDB" id="A0A848DKG4"/>
<feature type="domain" description="Transposase IS204/IS1001/IS1096/IS1165 DDE" evidence="1">
    <location>
        <begin position="4"/>
        <end position="39"/>
    </location>
</feature>
<comment type="caution">
    <text evidence="2">The sequence shown here is derived from an EMBL/GenBank/DDBJ whole genome shotgun (WGS) entry which is preliminary data.</text>
</comment>
<evidence type="ECO:0000313" key="3">
    <source>
        <dbReference type="Proteomes" id="UP000586918"/>
    </source>
</evidence>
<reference evidence="2 3" key="1">
    <citation type="submission" date="2020-04" db="EMBL/GenBank/DDBJ databases">
        <authorList>
            <person name="Klaysubun C."/>
            <person name="Duangmal K."/>
            <person name="Lipun K."/>
        </authorList>
    </citation>
    <scope>NUCLEOTIDE SEQUENCE [LARGE SCALE GENOMIC DNA]</scope>
    <source>
        <strain evidence="2 3">DSM 45300</strain>
    </source>
</reference>